<dbReference type="PANTHER" id="PTHR21600:SF87">
    <property type="entry name" value="RNA PSEUDOURIDYLATE SYNTHASE DOMAIN-CONTAINING PROTEIN 1"/>
    <property type="match status" value="1"/>
</dbReference>
<dbReference type="EMBL" id="JAOANI010000032">
    <property type="protein sequence ID" value="MCT7361183.1"/>
    <property type="molecule type" value="Genomic_DNA"/>
</dbReference>
<dbReference type="Proteomes" id="UP001147830">
    <property type="component" value="Unassembled WGS sequence"/>
</dbReference>
<dbReference type="InterPro" id="IPR020103">
    <property type="entry name" value="PsdUridine_synth_cat_dom_sf"/>
</dbReference>
<dbReference type="GO" id="GO:0003723">
    <property type="term" value="F:RNA binding"/>
    <property type="evidence" value="ECO:0007669"/>
    <property type="project" value="InterPro"/>
</dbReference>
<accession>A0A9X2WIV8</accession>
<organism evidence="3 4">
    <name type="scientific">Thalassolituus pacificus</name>
    <dbReference type="NCBI Taxonomy" id="2975440"/>
    <lineage>
        <taxon>Bacteria</taxon>
        <taxon>Pseudomonadati</taxon>
        <taxon>Pseudomonadota</taxon>
        <taxon>Gammaproteobacteria</taxon>
        <taxon>Oceanospirillales</taxon>
        <taxon>Oceanospirillaceae</taxon>
        <taxon>Thalassolituus</taxon>
    </lineage>
</organism>
<keyword evidence="4" id="KW-1185">Reference proteome</keyword>
<dbReference type="RefSeq" id="WP_260978009.1">
    <property type="nucleotide sequence ID" value="NZ_JAOANI010000032.1"/>
</dbReference>
<name>A0A9X2WIV8_9GAMM</name>
<gene>
    <name evidence="3" type="ORF">NYR02_19350</name>
</gene>
<dbReference type="PANTHER" id="PTHR21600">
    <property type="entry name" value="MITOCHONDRIAL RNA PSEUDOURIDINE SYNTHASE"/>
    <property type="match status" value="1"/>
</dbReference>
<comment type="similarity">
    <text evidence="1">Belongs to the pseudouridine synthase RluA family.</text>
</comment>
<sequence length="326" mass="37256">MSKTAPDKGFELCWHEHQAISLRASVLLAYHHWSEDQVAAAQALGAVCVNGVVEYGDIELQPGDSISLLLTDHQEEAVDTGWKILWKNQELTAVHKPAPLPVSRTTRNLFNTLISLFRRATTHKDTHLLHRLDAETSGIILLANYAHADKKWKKKLERLIERKVYHALVYDVPDWQHYECQTFLAEKTDSSIRSQMHVVAEDEADTVKSPKLATTRFRVLKTFNGYSLIECELLSGRKHQIRAQLAHLGYPIIGDKIYSHNGRFYLKRLQQDLSADDYAQLGAEHHLLHAFELQLNTATGDHRDEVVIYDKDYPKAWLPYLQGASF</sequence>
<dbReference type="InterPro" id="IPR050188">
    <property type="entry name" value="RluA_PseudoU_synthase"/>
</dbReference>
<dbReference type="InterPro" id="IPR006145">
    <property type="entry name" value="PsdUridine_synth_RsuA/RluA"/>
</dbReference>
<dbReference type="InterPro" id="IPR006224">
    <property type="entry name" value="PsdUridine_synth_RluA-like_CS"/>
</dbReference>
<dbReference type="Pfam" id="PF00849">
    <property type="entry name" value="PseudoU_synth_2"/>
    <property type="match status" value="1"/>
</dbReference>
<dbReference type="GO" id="GO:0000455">
    <property type="term" value="P:enzyme-directed rRNA pseudouridine synthesis"/>
    <property type="evidence" value="ECO:0007669"/>
    <property type="project" value="TreeGrafter"/>
</dbReference>
<dbReference type="PROSITE" id="PS01129">
    <property type="entry name" value="PSI_RLU"/>
    <property type="match status" value="1"/>
</dbReference>
<dbReference type="CDD" id="cd02869">
    <property type="entry name" value="PseudoU_synth_RluA_like"/>
    <property type="match status" value="1"/>
</dbReference>
<dbReference type="GO" id="GO:0140098">
    <property type="term" value="F:catalytic activity, acting on RNA"/>
    <property type="evidence" value="ECO:0007669"/>
    <property type="project" value="UniProtKB-ARBA"/>
</dbReference>
<proteinExistence type="inferred from homology"/>
<comment type="caution">
    <text evidence="3">The sequence shown here is derived from an EMBL/GenBank/DDBJ whole genome shotgun (WGS) entry which is preliminary data.</text>
</comment>
<dbReference type="Gene3D" id="3.30.2350.10">
    <property type="entry name" value="Pseudouridine synthase"/>
    <property type="match status" value="1"/>
</dbReference>
<evidence type="ECO:0000313" key="3">
    <source>
        <dbReference type="EMBL" id="MCT7361183.1"/>
    </source>
</evidence>
<evidence type="ECO:0000259" key="2">
    <source>
        <dbReference type="Pfam" id="PF00849"/>
    </source>
</evidence>
<reference evidence="3" key="1">
    <citation type="journal article" date="2022" name="Front. Microbiol.">
        <title>Genome-based taxonomic rearrangement of Oceanobacter-related bacteria including the description of Thalassolituus hydrocarbonoclasticus sp. nov. and Thalassolituus pacificus sp. nov. and emended description of the genus Thalassolituus.</title>
        <authorList>
            <person name="Dong C."/>
            <person name="Wei L."/>
            <person name="Wang J."/>
            <person name="Lai Q."/>
            <person name="Huang Z."/>
            <person name="Shao Z."/>
        </authorList>
    </citation>
    <scope>NUCLEOTIDE SEQUENCE</scope>
    <source>
        <strain evidence="3">59MF3M-4</strain>
    </source>
</reference>
<feature type="domain" description="Pseudouridine synthase RsuA/RluA-like" evidence="2">
    <location>
        <begin position="92"/>
        <end position="247"/>
    </location>
</feature>
<protein>
    <submittedName>
        <fullName evidence="3">RluA family pseudouridine synthase</fullName>
    </submittedName>
</protein>
<evidence type="ECO:0000313" key="4">
    <source>
        <dbReference type="Proteomes" id="UP001147830"/>
    </source>
</evidence>
<evidence type="ECO:0000256" key="1">
    <source>
        <dbReference type="ARBA" id="ARBA00010876"/>
    </source>
</evidence>
<reference evidence="3" key="2">
    <citation type="submission" date="2022-08" db="EMBL/GenBank/DDBJ databases">
        <authorList>
            <person name="Dong C."/>
        </authorList>
    </citation>
    <scope>NUCLEOTIDE SEQUENCE</scope>
    <source>
        <strain evidence="3">59MF3M-4</strain>
    </source>
</reference>
<dbReference type="SUPFAM" id="SSF55120">
    <property type="entry name" value="Pseudouridine synthase"/>
    <property type="match status" value="1"/>
</dbReference>
<dbReference type="AlphaFoldDB" id="A0A9X2WIV8"/>
<dbReference type="GO" id="GO:0009982">
    <property type="term" value="F:pseudouridine synthase activity"/>
    <property type="evidence" value="ECO:0007669"/>
    <property type="project" value="InterPro"/>
</dbReference>